<evidence type="ECO:0008006" key="3">
    <source>
        <dbReference type="Google" id="ProtNLM"/>
    </source>
</evidence>
<organism evidence="1 2">
    <name type="scientific">Pseudopedobacter saltans</name>
    <dbReference type="NCBI Taxonomy" id="151895"/>
    <lineage>
        <taxon>Bacteria</taxon>
        <taxon>Pseudomonadati</taxon>
        <taxon>Bacteroidota</taxon>
        <taxon>Sphingobacteriia</taxon>
        <taxon>Sphingobacteriales</taxon>
        <taxon>Sphingobacteriaceae</taxon>
        <taxon>Pseudopedobacter</taxon>
    </lineage>
</organism>
<dbReference type="SUPFAM" id="SSF117070">
    <property type="entry name" value="LEA14-like"/>
    <property type="match status" value="1"/>
</dbReference>
<dbReference type="AlphaFoldDB" id="A0A2W5EEM3"/>
<reference evidence="1 2" key="1">
    <citation type="submission" date="2017-11" db="EMBL/GenBank/DDBJ databases">
        <title>Infants hospitalized years apart are colonized by the same room-sourced microbial strains.</title>
        <authorList>
            <person name="Brooks B."/>
            <person name="Olm M.R."/>
            <person name="Firek B.A."/>
            <person name="Baker R."/>
            <person name="Thomas B.C."/>
            <person name="Morowitz M.J."/>
            <person name="Banfield J.F."/>
        </authorList>
    </citation>
    <scope>NUCLEOTIDE SEQUENCE [LARGE SCALE GENOMIC DNA]</scope>
    <source>
        <strain evidence="1">S2_009_000_R2_76</strain>
    </source>
</reference>
<sequence>MKRSAKWASPALLSISVLCILGSCSKPKPLVFKGINQFKIEDVGMDSSTLFTELLFSNPNSSQVDFKKLDCQIFANDHLVGHYQQDSVTHILPNQDFSYPAKMKVDMKPILKNALSTFLSGSVTVHFLGTVKVGKGGFYMTVPIDFSRQQKLSF</sequence>
<accession>A0A2W5EEM3</accession>
<comment type="caution">
    <text evidence="1">The sequence shown here is derived from an EMBL/GenBank/DDBJ whole genome shotgun (WGS) entry which is preliminary data.</text>
</comment>
<dbReference type="Proteomes" id="UP000249645">
    <property type="component" value="Unassembled WGS sequence"/>
</dbReference>
<gene>
    <name evidence="1" type="ORF">DI598_16590</name>
</gene>
<dbReference type="Gene3D" id="2.60.40.1820">
    <property type="match status" value="1"/>
</dbReference>
<dbReference type="PROSITE" id="PS51257">
    <property type="entry name" value="PROKAR_LIPOPROTEIN"/>
    <property type="match status" value="1"/>
</dbReference>
<dbReference type="EMBL" id="QFOI01000413">
    <property type="protein sequence ID" value="PZP42755.1"/>
    <property type="molecule type" value="Genomic_DNA"/>
</dbReference>
<name>A0A2W5EEM3_9SPHI</name>
<evidence type="ECO:0000313" key="1">
    <source>
        <dbReference type="EMBL" id="PZP42755.1"/>
    </source>
</evidence>
<evidence type="ECO:0000313" key="2">
    <source>
        <dbReference type="Proteomes" id="UP000249645"/>
    </source>
</evidence>
<protein>
    <recommendedName>
        <fullName evidence="3">Late embryogenesis abundant protein LEA-2 subgroup domain-containing protein</fullName>
    </recommendedName>
</protein>
<proteinExistence type="predicted"/>